<proteinExistence type="predicted"/>
<dbReference type="Proteomes" id="UP000440304">
    <property type="component" value="Unassembled WGS sequence"/>
</dbReference>
<dbReference type="AlphaFoldDB" id="A0A6N8TGM5"/>
<evidence type="ECO:0000313" key="2">
    <source>
        <dbReference type="Proteomes" id="UP000440304"/>
    </source>
</evidence>
<reference evidence="1 2" key="1">
    <citation type="submission" date="2019-12" db="EMBL/GenBank/DDBJ databases">
        <title>Shinella granuli gen. nov., sp. nov., and proposal of the reclassification of Zoogloea ramigera ATCC 19623 as Shinella zoogloeoides sp. nov.</title>
        <authorList>
            <person name="Gao J."/>
        </authorList>
    </citation>
    <scope>NUCLEOTIDE SEQUENCE [LARGE SCALE GENOMIC DNA]</scope>
    <source>
        <strain evidence="1 2">DSM 287</strain>
    </source>
</reference>
<sequence length="517" mass="53589">MADTTEHLLIPKPNRARVPSRNIDEQFDELALALDMVDAFIHALRQAVVLLAPADHDQAMETITGLVDALNAKMPADRQFKLDDLTDVDGATAAPVNYVLVKSSGGLFVPSTALAALGVHPHLISEVTGLVTALTDRPTRDEVAAGLDVLNDDLMAEIQKRGVPIGTMVHSAVPLEAYGYLLANGAPCTPVTPELRAALLAAGSPFGHNGTDPLLPDEVTANRFRRAAGGSLPVGSVQADQMQRITGSIRVRSTDVAGSAFVVAADGAFSASTQTGPSASGTTVGTTRGQDVLTLDTANSPGARTGDETRPKGITYLPYIKAFGAITIEGMADLSALFNALATEMEAVAGTDNTKLMTALRVRQAMRLRNGGTIALSGTSVELTGIPADVQRVTLDVDATFSTNVGPRLELGDASSFAGSGYSGAAARFVTTGSSAAASSASFFDDGASQTSRLARYVLTKQSGNAWHIEVSGQYGAGGAFFGYGKATGLSAALSRLRLSTGSAATMSGTAKIWWEF</sequence>
<accession>A0A6N8TGM5</accession>
<dbReference type="RefSeq" id="WP_160786944.1">
    <property type="nucleotide sequence ID" value="NZ_CP086610.1"/>
</dbReference>
<comment type="caution">
    <text evidence="1">The sequence shown here is derived from an EMBL/GenBank/DDBJ whole genome shotgun (WGS) entry which is preliminary data.</text>
</comment>
<dbReference type="SUPFAM" id="SSF88874">
    <property type="entry name" value="Receptor-binding domain of short tail fibre protein gp12"/>
    <property type="match status" value="1"/>
</dbReference>
<name>A0A6N8TGM5_SHIZO</name>
<dbReference type="OrthoDB" id="6298777at2"/>
<evidence type="ECO:0000313" key="1">
    <source>
        <dbReference type="EMBL" id="MXO01575.1"/>
    </source>
</evidence>
<organism evidence="1 2">
    <name type="scientific">Shinella zoogloeoides</name>
    <name type="common">Crabtreella saccharophila</name>
    <dbReference type="NCBI Taxonomy" id="352475"/>
    <lineage>
        <taxon>Bacteria</taxon>
        <taxon>Pseudomonadati</taxon>
        <taxon>Pseudomonadota</taxon>
        <taxon>Alphaproteobacteria</taxon>
        <taxon>Hyphomicrobiales</taxon>
        <taxon>Rhizobiaceae</taxon>
        <taxon>Shinella</taxon>
    </lineage>
</organism>
<evidence type="ECO:0008006" key="3">
    <source>
        <dbReference type="Google" id="ProtNLM"/>
    </source>
</evidence>
<dbReference type="EMBL" id="WUML01000012">
    <property type="protein sequence ID" value="MXO01575.1"/>
    <property type="molecule type" value="Genomic_DNA"/>
</dbReference>
<protein>
    <recommendedName>
        <fullName evidence="3">Phage tail protein</fullName>
    </recommendedName>
</protein>
<gene>
    <name evidence="1" type="ORF">GR156_14745</name>
</gene>